<comment type="caution">
    <text evidence="1">The sequence shown here is derived from an EMBL/GenBank/DDBJ whole genome shotgun (WGS) entry which is preliminary data.</text>
</comment>
<accession>A0ABN7PKE4</accession>
<dbReference type="PANTHER" id="PTHR38563:SF1">
    <property type="entry name" value="FL(2)D-ASSOCIATED COMPLEX COMPONENT"/>
    <property type="match status" value="1"/>
</dbReference>
<proteinExistence type="predicted"/>
<reference evidence="1" key="1">
    <citation type="submission" date="2021-03" db="EMBL/GenBank/DDBJ databases">
        <authorList>
            <person name="Tran Van P."/>
        </authorList>
    </citation>
    <scope>NUCLEOTIDE SEQUENCE</scope>
</reference>
<name>A0ABN7PKE4_TIMPD</name>
<dbReference type="EMBL" id="CAJPIN010078013">
    <property type="protein sequence ID" value="CAG2067915.1"/>
    <property type="molecule type" value="Genomic_DNA"/>
</dbReference>
<sequence length="160" mass="18040">MDFEEISDEELEEENKAGIGDALGVDWASLVAESRPRVKPKMQPGSARSRWEGPKVLARLGVSFCYAGQELLDEITVKQKKEIKEEKENVEVGDKDTEVEETILPTKNTMETDPFLHPIALIHVALRERQARRKSLFATAGPYKRALSARRDLAIRSVVH</sequence>
<dbReference type="PANTHER" id="PTHR38563">
    <property type="entry name" value="FL(2)D-ASSOCIATED COMPLEX COMPONENT"/>
    <property type="match status" value="1"/>
</dbReference>
<keyword evidence="2" id="KW-1185">Reference proteome</keyword>
<dbReference type="InterPro" id="IPR040427">
    <property type="entry name" value="Flacc"/>
</dbReference>
<organism evidence="1 2">
    <name type="scientific">Timema podura</name>
    <name type="common">Walking stick</name>
    <dbReference type="NCBI Taxonomy" id="61482"/>
    <lineage>
        <taxon>Eukaryota</taxon>
        <taxon>Metazoa</taxon>
        <taxon>Ecdysozoa</taxon>
        <taxon>Arthropoda</taxon>
        <taxon>Hexapoda</taxon>
        <taxon>Insecta</taxon>
        <taxon>Pterygota</taxon>
        <taxon>Neoptera</taxon>
        <taxon>Polyneoptera</taxon>
        <taxon>Phasmatodea</taxon>
        <taxon>Timematodea</taxon>
        <taxon>Timematoidea</taxon>
        <taxon>Timematidae</taxon>
        <taxon>Timema</taxon>
    </lineage>
</organism>
<feature type="non-terminal residue" evidence="1">
    <location>
        <position position="160"/>
    </location>
</feature>
<evidence type="ECO:0000313" key="2">
    <source>
        <dbReference type="Proteomes" id="UP001153148"/>
    </source>
</evidence>
<gene>
    <name evidence="1" type="ORF">TPAB3V08_LOCUS14858</name>
</gene>
<protein>
    <submittedName>
        <fullName evidence="1">Uncharacterized protein</fullName>
    </submittedName>
</protein>
<dbReference type="Proteomes" id="UP001153148">
    <property type="component" value="Unassembled WGS sequence"/>
</dbReference>
<evidence type="ECO:0000313" key="1">
    <source>
        <dbReference type="EMBL" id="CAG2067915.1"/>
    </source>
</evidence>